<proteinExistence type="predicted"/>
<organism evidence="2 3">
    <name type="scientific">Ovis aries</name>
    <name type="common">Sheep</name>
    <dbReference type="NCBI Taxonomy" id="9940"/>
    <lineage>
        <taxon>Eukaryota</taxon>
        <taxon>Metazoa</taxon>
        <taxon>Chordata</taxon>
        <taxon>Craniata</taxon>
        <taxon>Vertebrata</taxon>
        <taxon>Euteleostomi</taxon>
        <taxon>Mammalia</taxon>
        <taxon>Eutheria</taxon>
        <taxon>Laurasiatheria</taxon>
        <taxon>Artiodactyla</taxon>
        <taxon>Ruminantia</taxon>
        <taxon>Pecora</taxon>
        <taxon>Bovidae</taxon>
        <taxon>Caprinae</taxon>
        <taxon>Ovis</taxon>
    </lineage>
</organism>
<feature type="compositionally biased region" description="Polar residues" evidence="1">
    <location>
        <begin position="123"/>
        <end position="133"/>
    </location>
</feature>
<gene>
    <name evidence="2" type="ORF">JEQ12_004743</name>
</gene>
<evidence type="ECO:0000313" key="2">
    <source>
        <dbReference type="EMBL" id="KAG5201980.1"/>
    </source>
</evidence>
<dbReference type="EMBL" id="JAEMGP010000013">
    <property type="protein sequence ID" value="KAG5201980.1"/>
    <property type="molecule type" value="Genomic_DNA"/>
</dbReference>
<evidence type="ECO:0000256" key="1">
    <source>
        <dbReference type="SAM" id="MobiDB-lite"/>
    </source>
</evidence>
<protein>
    <submittedName>
        <fullName evidence="2">Uncharacterized protein</fullName>
    </submittedName>
</protein>
<reference evidence="2 3" key="1">
    <citation type="submission" date="2020-12" db="EMBL/GenBank/DDBJ databases">
        <title>De novo assembly of Tibetan sheep genome.</title>
        <authorList>
            <person name="Li X."/>
        </authorList>
    </citation>
    <scope>NUCLEOTIDE SEQUENCE [LARGE SCALE GENOMIC DNA]</scope>
    <source>
        <tissue evidence="2">Heart</tissue>
    </source>
</reference>
<comment type="caution">
    <text evidence="2">The sequence shown here is derived from an EMBL/GenBank/DDBJ whole genome shotgun (WGS) entry which is preliminary data.</text>
</comment>
<feature type="region of interest" description="Disordered" evidence="1">
    <location>
        <begin position="105"/>
        <end position="133"/>
    </location>
</feature>
<feature type="compositionally biased region" description="Polar residues" evidence="1">
    <location>
        <begin position="74"/>
        <end position="86"/>
    </location>
</feature>
<accession>A0A835ZUG6</accession>
<name>A0A835ZUG6_SHEEP</name>
<evidence type="ECO:0000313" key="3">
    <source>
        <dbReference type="Proteomes" id="UP000664991"/>
    </source>
</evidence>
<dbReference type="AlphaFoldDB" id="A0A835ZUG6"/>
<sequence>MCTSPTMAAFTGRFPPASTCYTRDNSCWSLAHREIPAVPLRSCVSSFPGGSVDRNLPDNEGDMGLLPGPGRSHMPQSNEAHATTTEPVCLKPVLHDKRSCCNDKAMPCSEEQPPLTPTRESQRTAVKTQCNEK</sequence>
<feature type="region of interest" description="Disordered" evidence="1">
    <location>
        <begin position="49"/>
        <end position="86"/>
    </location>
</feature>
<dbReference type="Proteomes" id="UP000664991">
    <property type="component" value="Unassembled WGS sequence"/>
</dbReference>